<sequence length="170" mass="19497">MLIQHFELILVVGRKHYIVCKKQSPWNMPLQILRHGIHNNNDEEIGNFSPAAVTEDNGDVGFFVSGRINLHGVCSYLVHGSSINDVEGNGNFVDIPDIVRRDVKGLILHELPEVGAFFNLHLRIKAWHQTADALKSLRPICMFVCMFITWMFIITYTPNRTINTRQRICR</sequence>
<keyword evidence="1" id="KW-0472">Membrane</keyword>
<dbReference type="Proteomes" id="UP000271162">
    <property type="component" value="Unassembled WGS sequence"/>
</dbReference>
<evidence type="ECO:0000313" key="3">
    <source>
        <dbReference type="Proteomes" id="UP000271162"/>
    </source>
</evidence>
<evidence type="ECO:0000256" key="1">
    <source>
        <dbReference type="SAM" id="Phobius"/>
    </source>
</evidence>
<evidence type="ECO:0000313" key="4">
    <source>
        <dbReference type="WBParaSite" id="NBR_0002059801-mRNA-1"/>
    </source>
</evidence>
<dbReference type="EMBL" id="UYSL01025315">
    <property type="protein sequence ID" value="VDL84336.1"/>
    <property type="molecule type" value="Genomic_DNA"/>
</dbReference>
<keyword evidence="1" id="KW-0812">Transmembrane</keyword>
<reference evidence="2 3" key="2">
    <citation type="submission" date="2018-11" db="EMBL/GenBank/DDBJ databases">
        <authorList>
            <consortium name="Pathogen Informatics"/>
        </authorList>
    </citation>
    <scope>NUCLEOTIDE SEQUENCE [LARGE SCALE GENOMIC DNA]</scope>
</reference>
<protein>
    <submittedName>
        <fullName evidence="2 4">Uncharacterized protein</fullName>
    </submittedName>
</protein>
<evidence type="ECO:0000313" key="2">
    <source>
        <dbReference type="EMBL" id="VDL84336.1"/>
    </source>
</evidence>
<feature type="transmembrane region" description="Helical" evidence="1">
    <location>
        <begin position="137"/>
        <end position="157"/>
    </location>
</feature>
<accession>A0A0N4YTM6</accession>
<gene>
    <name evidence="2" type="ORF">NBR_LOCUS20599</name>
</gene>
<dbReference type="AlphaFoldDB" id="A0A0N4YTM6"/>
<keyword evidence="3" id="KW-1185">Reference proteome</keyword>
<proteinExistence type="predicted"/>
<reference evidence="4" key="1">
    <citation type="submission" date="2017-02" db="UniProtKB">
        <authorList>
            <consortium name="WormBaseParasite"/>
        </authorList>
    </citation>
    <scope>IDENTIFICATION</scope>
</reference>
<name>A0A0N4YTM6_NIPBR</name>
<keyword evidence="1" id="KW-1133">Transmembrane helix</keyword>
<organism evidence="4">
    <name type="scientific">Nippostrongylus brasiliensis</name>
    <name type="common">Rat hookworm</name>
    <dbReference type="NCBI Taxonomy" id="27835"/>
    <lineage>
        <taxon>Eukaryota</taxon>
        <taxon>Metazoa</taxon>
        <taxon>Ecdysozoa</taxon>
        <taxon>Nematoda</taxon>
        <taxon>Chromadorea</taxon>
        <taxon>Rhabditida</taxon>
        <taxon>Rhabditina</taxon>
        <taxon>Rhabditomorpha</taxon>
        <taxon>Strongyloidea</taxon>
        <taxon>Heligmosomidae</taxon>
        <taxon>Nippostrongylus</taxon>
    </lineage>
</organism>
<dbReference type="WBParaSite" id="NBR_0002059801-mRNA-1">
    <property type="protein sequence ID" value="NBR_0002059801-mRNA-1"/>
    <property type="gene ID" value="NBR_0002059801"/>
</dbReference>